<comment type="caution">
    <text evidence="2">The sequence shown here is derived from an EMBL/GenBank/DDBJ whole genome shotgun (WGS) entry which is preliminary data.</text>
</comment>
<dbReference type="Proteomes" id="UP001179952">
    <property type="component" value="Unassembled WGS sequence"/>
</dbReference>
<dbReference type="Gene3D" id="1.20.1280.50">
    <property type="match status" value="1"/>
</dbReference>
<dbReference type="AlphaFoldDB" id="A0AAV9B3J8"/>
<reference evidence="2" key="2">
    <citation type="submission" date="2023-06" db="EMBL/GenBank/DDBJ databases">
        <authorList>
            <person name="Ma L."/>
            <person name="Liu K.-W."/>
            <person name="Li Z."/>
            <person name="Hsiao Y.-Y."/>
            <person name="Qi Y."/>
            <person name="Fu T."/>
            <person name="Tang G."/>
            <person name="Zhang D."/>
            <person name="Sun W.-H."/>
            <person name="Liu D.-K."/>
            <person name="Li Y."/>
            <person name="Chen G.-Z."/>
            <person name="Liu X.-D."/>
            <person name="Liao X.-Y."/>
            <person name="Jiang Y.-T."/>
            <person name="Yu X."/>
            <person name="Hao Y."/>
            <person name="Huang J."/>
            <person name="Zhao X.-W."/>
            <person name="Ke S."/>
            <person name="Chen Y.-Y."/>
            <person name="Wu W.-L."/>
            <person name="Hsu J.-L."/>
            <person name="Lin Y.-F."/>
            <person name="Huang M.-D."/>
            <person name="Li C.-Y."/>
            <person name="Huang L."/>
            <person name="Wang Z.-W."/>
            <person name="Zhao X."/>
            <person name="Zhong W.-Y."/>
            <person name="Peng D.-H."/>
            <person name="Ahmad S."/>
            <person name="Lan S."/>
            <person name="Zhang J.-S."/>
            <person name="Tsai W.-C."/>
            <person name="Van De Peer Y."/>
            <person name="Liu Z.-J."/>
        </authorList>
    </citation>
    <scope>NUCLEOTIDE SEQUENCE</scope>
    <source>
        <strain evidence="2">SCP</strain>
        <tissue evidence="2">Leaves</tissue>
    </source>
</reference>
<dbReference type="PANTHER" id="PTHR13382:SF22">
    <property type="entry name" value="F-BOX PROTEIN SKIP14"/>
    <property type="match status" value="1"/>
</dbReference>
<gene>
    <name evidence="2" type="ORF">QJS04_geneDACA014069</name>
</gene>
<organism evidence="2 3">
    <name type="scientific">Acorus gramineus</name>
    <name type="common">Dwarf sweet flag</name>
    <dbReference type="NCBI Taxonomy" id="55184"/>
    <lineage>
        <taxon>Eukaryota</taxon>
        <taxon>Viridiplantae</taxon>
        <taxon>Streptophyta</taxon>
        <taxon>Embryophyta</taxon>
        <taxon>Tracheophyta</taxon>
        <taxon>Spermatophyta</taxon>
        <taxon>Magnoliopsida</taxon>
        <taxon>Liliopsida</taxon>
        <taxon>Acoraceae</taxon>
        <taxon>Acorus</taxon>
    </lineage>
</organism>
<evidence type="ECO:0000313" key="2">
    <source>
        <dbReference type="EMBL" id="KAK1270592.1"/>
    </source>
</evidence>
<dbReference type="InterPro" id="IPR036047">
    <property type="entry name" value="F-box-like_dom_sf"/>
</dbReference>
<evidence type="ECO:0000313" key="3">
    <source>
        <dbReference type="Proteomes" id="UP001179952"/>
    </source>
</evidence>
<proteinExistence type="predicted"/>
<dbReference type="InterPro" id="IPR001810">
    <property type="entry name" value="F-box_dom"/>
</dbReference>
<evidence type="ECO:0000259" key="1">
    <source>
        <dbReference type="Pfam" id="PF12937"/>
    </source>
</evidence>
<keyword evidence="3" id="KW-1185">Reference proteome</keyword>
<dbReference type="InterPro" id="IPR050648">
    <property type="entry name" value="F-box_LRR-repeat"/>
</dbReference>
<dbReference type="GO" id="GO:0005737">
    <property type="term" value="C:cytoplasm"/>
    <property type="evidence" value="ECO:0007669"/>
    <property type="project" value="TreeGrafter"/>
</dbReference>
<dbReference type="Gene3D" id="3.80.10.10">
    <property type="entry name" value="Ribonuclease Inhibitor"/>
    <property type="match status" value="1"/>
</dbReference>
<dbReference type="InterPro" id="IPR032675">
    <property type="entry name" value="LRR_dom_sf"/>
</dbReference>
<sequence>MTLNYYPSAIFPTNYPFEGNFDRSIWLGERSRREEPLGDFCFSDCWAGDDRWYGYWGGGTYDWPSLLWHNPTNPIDILDRLPSDPFNMGLDSTSSSASSTTASFTGRFADSEDGNVDSRVTEADVGDSPVEGGEPHEAILFALGYMSLKDLLLAERVCKTWRTNIQNDPLLWKNIYIEEPLNCIKDAELFRLVQRANGNLKSLTLINCRTINEECLRRVLEISPKLKRLSVPGCSRIKIENLIDMLKSLNLRGLKQLRINGLHEIKLKHYEELKLLLDADKGGHRKTLSPSFYHRDHSSLSLKDDRALDIEPCYMCGDPRVLFDCPLESCQERQSTSSPCRACINCIPRCSQCGRCINNIDYEETFCLAFRCWGCKEALEAVHGQEVKEE</sequence>
<feature type="domain" description="F-box" evidence="1">
    <location>
        <begin position="135"/>
        <end position="177"/>
    </location>
</feature>
<reference evidence="2" key="1">
    <citation type="journal article" date="2023" name="Nat. Commun.">
        <title>Diploid and tetraploid genomes of Acorus and the evolution of monocots.</title>
        <authorList>
            <person name="Ma L."/>
            <person name="Liu K.W."/>
            <person name="Li Z."/>
            <person name="Hsiao Y.Y."/>
            <person name="Qi Y."/>
            <person name="Fu T."/>
            <person name="Tang G.D."/>
            <person name="Zhang D."/>
            <person name="Sun W.H."/>
            <person name="Liu D.K."/>
            <person name="Li Y."/>
            <person name="Chen G.Z."/>
            <person name="Liu X.D."/>
            <person name="Liao X.Y."/>
            <person name="Jiang Y.T."/>
            <person name="Yu X."/>
            <person name="Hao Y."/>
            <person name="Huang J."/>
            <person name="Zhao X.W."/>
            <person name="Ke S."/>
            <person name="Chen Y.Y."/>
            <person name="Wu W.L."/>
            <person name="Hsu J.L."/>
            <person name="Lin Y.F."/>
            <person name="Huang M.D."/>
            <person name="Li C.Y."/>
            <person name="Huang L."/>
            <person name="Wang Z.W."/>
            <person name="Zhao X."/>
            <person name="Zhong W.Y."/>
            <person name="Peng D.H."/>
            <person name="Ahmad S."/>
            <person name="Lan S."/>
            <person name="Zhang J.S."/>
            <person name="Tsai W.C."/>
            <person name="Van de Peer Y."/>
            <person name="Liu Z.J."/>
        </authorList>
    </citation>
    <scope>NUCLEOTIDE SEQUENCE</scope>
    <source>
        <strain evidence="2">SCP</strain>
    </source>
</reference>
<dbReference type="Pfam" id="PF12937">
    <property type="entry name" value="F-box-like"/>
    <property type="match status" value="1"/>
</dbReference>
<dbReference type="PANTHER" id="PTHR13382">
    <property type="entry name" value="MITOCHONDRIAL ATP SYNTHASE COUPLING FACTOR B"/>
    <property type="match status" value="1"/>
</dbReference>
<dbReference type="SUPFAM" id="SSF81383">
    <property type="entry name" value="F-box domain"/>
    <property type="match status" value="1"/>
</dbReference>
<accession>A0AAV9B3J8</accession>
<dbReference type="SUPFAM" id="SSF52047">
    <property type="entry name" value="RNI-like"/>
    <property type="match status" value="1"/>
</dbReference>
<name>A0AAV9B3J8_ACOGR</name>
<protein>
    <recommendedName>
        <fullName evidence="1">F-box domain-containing protein</fullName>
    </recommendedName>
</protein>
<dbReference type="EMBL" id="JAUJYN010000005">
    <property type="protein sequence ID" value="KAK1270592.1"/>
    <property type="molecule type" value="Genomic_DNA"/>
</dbReference>